<keyword evidence="2" id="KW-1185">Reference proteome</keyword>
<dbReference type="EMBL" id="VYGV01000016">
    <property type="protein sequence ID" value="NWF46984.1"/>
    <property type="molecule type" value="Genomic_DNA"/>
</dbReference>
<accession>A0A7Y8GY25</accession>
<dbReference type="RefSeq" id="WP_177136891.1">
    <property type="nucleotide sequence ID" value="NZ_JAGPWB010000042.1"/>
</dbReference>
<name>A0A7Y8GY25_9BURK</name>
<comment type="caution">
    <text evidence="1">The sequence shown here is derived from an EMBL/GenBank/DDBJ whole genome shotgun (WGS) entry which is preliminary data.</text>
</comment>
<gene>
    <name evidence="1" type="ORF">F3K02_17240</name>
</gene>
<organism evidence="1 2">
    <name type="scientific">Hydrogenophaga aromaticivorans</name>
    <dbReference type="NCBI Taxonomy" id="2610898"/>
    <lineage>
        <taxon>Bacteria</taxon>
        <taxon>Pseudomonadati</taxon>
        <taxon>Pseudomonadota</taxon>
        <taxon>Betaproteobacteria</taxon>
        <taxon>Burkholderiales</taxon>
        <taxon>Comamonadaceae</taxon>
        <taxon>Hydrogenophaga</taxon>
    </lineage>
</organism>
<evidence type="ECO:0000313" key="1">
    <source>
        <dbReference type="EMBL" id="NWF46984.1"/>
    </source>
</evidence>
<proteinExistence type="predicted"/>
<dbReference type="AlphaFoldDB" id="A0A7Y8GY25"/>
<protein>
    <submittedName>
        <fullName evidence="1">Uncharacterized protein</fullName>
    </submittedName>
</protein>
<sequence length="66" mass="7595">MLNFLKSLFDIETPRFTTGARVNRFNKGSIDRLDGRVVAQTDEGVLVDWPRYGSGWEQPHKLCQQV</sequence>
<reference evidence="1 2" key="1">
    <citation type="submission" date="2019-09" db="EMBL/GenBank/DDBJ databases">
        <title>Hydrogenophaga aromatica sp. nov., isolated from a para-xylene-degrading enrichment culture.</title>
        <authorList>
            <person name="Tancsics A."/>
            <person name="Banerjee S."/>
        </authorList>
    </citation>
    <scope>NUCLEOTIDE SEQUENCE [LARGE SCALE GENOMIC DNA]</scope>
    <source>
        <strain evidence="1 2">D2P1</strain>
    </source>
</reference>
<evidence type="ECO:0000313" key="2">
    <source>
        <dbReference type="Proteomes" id="UP000545507"/>
    </source>
</evidence>
<dbReference type="Proteomes" id="UP000545507">
    <property type="component" value="Unassembled WGS sequence"/>
</dbReference>